<feature type="transmembrane region" description="Helical" evidence="2">
    <location>
        <begin position="18"/>
        <end position="36"/>
    </location>
</feature>
<name>A0AAX4P8Q9_9CHLO</name>
<evidence type="ECO:0000313" key="4">
    <source>
        <dbReference type="EMBL" id="WZN62607.1"/>
    </source>
</evidence>
<sequence length="242" mass="26817">MFAFTFSSGREGGGGVQYGFYFAPLVTFVPLFFSLLNMGEFSVIGKGIGLLALGACLLLTLRAVAGDALTNVLDNFLQLFVSAPSGSFFQRDAFGLRRRRGRGRGADGDRAKRFDKVAEALQKLDTYSYLDREALSKLSVAELKTRLRRASLAKGARDEVSRSRRKGLLIEKSELVKKILDESGTSNQMCAICYCDYTNGDVQRELACGHRFHIECVDQWILKAARDYSRPPACPMCNEPVK</sequence>
<feature type="transmembrane region" description="Helical" evidence="2">
    <location>
        <begin position="43"/>
        <end position="64"/>
    </location>
</feature>
<feature type="domain" description="RING-type" evidence="3">
    <location>
        <begin position="190"/>
        <end position="238"/>
    </location>
</feature>
<dbReference type="CDD" id="cd16454">
    <property type="entry name" value="RING-H2_PA-TM-RING"/>
    <property type="match status" value="1"/>
</dbReference>
<keyword evidence="5" id="KW-1185">Reference proteome</keyword>
<keyword evidence="1" id="KW-0863">Zinc-finger</keyword>
<evidence type="ECO:0000256" key="1">
    <source>
        <dbReference type="PROSITE-ProRule" id="PRU00175"/>
    </source>
</evidence>
<evidence type="ECO:0000313" key="5">
    <source>
        <dbReference type="Proteomes" id="UP001472866"/>
    </source>
</evidence>
<dbReference type="Pfam" id="PF13639">
    <property type="entry name" value="zf-RING_2"/>
    <property type="match status" value="1"/>
</dbReference>
<dbReference type="PROSITE" id="PS50089">
    <property type="entry name" value="ZF_RING_2"/>
    <property type="match status" value="1"/>
</dbReference>
<dbReference type="GO" id="GO:0061630">
    <property type="term" value="F:ubiquitin protein ligase activity"/>
    <property type="evidence" value="ECO:0007669"/>
    <property type="project" value="TreeGrafter"/>
</dbReference>
<dbReference type="PANTHER" id="PTHR22765:SF434">
    <property type="entry name" value="GB|AAD18119.1-RELATED"/>
    <property type="match status" value="1"/>
</dbReference>
<dbReference type="GO" id="GO:0006511">
    <property type="term" value="P:ubiquitin-dependent protein catabolic process"/>
    <property type="evidence" value="ECO:0007669"/>
    <property type="project" value="TreeGrafter"/>
</dbReference>
<dbReference type="InterPro" id="IPR001841">
    <property type="entry name" value="Znf_RING"/>
</dbReference>
<keyword evidence="2" id="KW-0472">Membrane</keyword>
<dbReference type="AlphaFoldDB" id="A0AAX4P8Q9"/>
<evidence type="ECO:0000256" key="2">
    <source>
        <dbReference type="SAM" id="Phobius"/>
    </source>
</evidence>
<dbReference type="SMART" id="SM00184">
    <property type="entry name" value="RING"/>
    <property type="match status" value="1"/>
</dbReference>
<reference evidence="4 5" key="1">
    <citation type="submission" date="2024-03" db="EMBL/GenBank/DDBJ databases">
        <title>Complete genome sequence of the green alga Chloropicon roscoffensis RCC1871.</title>
        <authorList>
            <person name="Lemieux C."/>
            <person name="Pombert J.-F."/>
            <person name="Otis C."/>
            <person name="Turmel M."/>
        </authorList>
    </citation>
    <scope>NUCLEOTIDE SEQUENCE [LARGE SCALE GENOMIC DNA]</scope>
    <source>
        <strain evidence="4 5">RCC1871</strain>
    </source>
</reference>
<keyword evidence="1" id="KW-0862">Zinc</keyword>
<keyword evidence="1" id="KW-0479">Metal-binding</keyword>
<keyword evidence="2" id="KW-1133">Transmembrane helix</keyword>
<dbReference type="EMBL" id="CP151506">
    <property type="protein sequence ID" value="WZN62607.1"/>
    <property type="molecule type" value="Genomic_DNA"/>
</dbReference>
<proteinExistence type="predicted"/>
<dbReference type="InterPro" id="IPR013083">
    <property type="entry name" value="Znf_RING/FYVE/PHD"/>
</dbReference>
<dbReference type="SUPFAM" id="SSF57850">
    <property type="entry name" value="RING/U-box"/>
    <property type="match status" value="1"/>
</dbReference>
<organism evidence="4 5">
    <name type="scientific">Chloropicon roscoffensis</name>
    <dbReference type="NCBI Taxonomy" id="1461544"/>
    <lineage>
        <taxon>Eukaryota</taxon>
        <taxon>Viridiplantae</taxon>
        <taxon>Chlorophyta</taxon>
        <taxon>Chloropicophyceae</taxon>
        <taxon>Chloropicales</taxon>
        <taxon>Chloropicaceae</taxon>
        <taxon>Chloropicon</taxon>
    </lineage>
</organism>
<dbReference type="Gene3D" id="3.30.40.10">
    <property type="entry name" value="Zinc/RING finger domain, C3HC4 (zinc finger)"/>
    <property type="match status" value="1"/>
</dbReference>
<dbReference type="Proteomes" id="UP001472866">
    <property type="component" value="Chromosome 06"/>
</dbReference>
<keyword evidence="2" id="KW-0812">Transmembrane</keyword>
<accession>A0AAX4P8Q9</accession>
<evidence type="ECO:0000259" key="3">
    <source>
        <dbReference type="PROSITE" id="PS50089"/>
    </source>
</evidence>
<dbReference type="InterPro" id="IPR051826">
    <property type="entry name" value="E3_ubiquitin-ligase_domain"/>
</dbReference>
<gene>
    <name evidence="4" type="ORF">HKI87_06g41450</name>
</gene>
<dbReference type="PANTHER" id="PTHR22765">
    <property type="entry name" value="RING FINGER AND PROTEASE ASSOCIATED DOMAIN-CONTAINING"/>
    <property type="match status" value="1"/>
</dbReference>
<dbReference type="GO" id="GO:0008270">
    <property type="term" value="F:zinc ion binding"/>
    <property type="evidence" value="ECO:0007669"/>
    <property type="project" value="UniProtKB-KW"/>
</dbReference>
<protein>
    <submittedName>
        <fullName evidence="4">RING-type domain-containing protein</fullName>
    </submittedName>
</protein>